<name>Q07PL9_RHOP5</name>
<sequence>MSALDITPTAITAIESKRLLAKFVSDLSLTGLDAADIKSARIRARSRLIADAEKLKTKDRLGLIASASVIADLISQGWLIRVNRNERILAHRPSDNDDEIRVHKRRRYQAARDSQLRQPATRAFVERMERGVLTNTGRHSVFSLMRDGRHLQADISRVLSGKTEKVLADLVQPYIQFVHSESNCAFTGLALQDVWRYFRHTWSNPYESVPGRSMLFLVRDAAAPCHPVMGIGAISSAAVQLDARDRFIGWLGEDIIAECNRTPNPEYADWALATIDKSLKTIYRQDFLEKGLLPAKLPKYLPKEVVIKLQKLALKAREQHYSRAEAGLNKAGGDASGVTASDWKKYARSPLFTSKRAREIAMLLETRNTLQEAYDGVPKAKRLEVLLSSAAGRAAFLKVVRLARSRTVGTEIADLTVCGAVPPYNALLGGKLVAMLATSPEVVLEYRRRYQSTPSIIASSMAGRAIVRPANLVFIGTTSLYGERPNQYDRTSYPCDIVGGPKGETVRYRYLTSQKSNRTSGVGTFQFGRDTKAAIEKYMSSTTNGVRVNNVFGEGTSPKLRSLRDGLKALGMNSDEMLQHGIEKVVYGVALVSNCARYLLRLDSAPQYLFSLDEAQEGTKRIAEHWLQRWASPRMERSETELKLVAHTLVRPIRHGARVVLPDDESDQLVFRID</sequence>
<organism evidence="1">
    <name type="scientific">Rhodopseudomonas palustris (strain BisA53)</name>
    <dbReference type="NCBI Taxonomy" id="316055"/>
    <lineage>
        <taxon>Bacteria</taxon>
        <taxon>Pseudomonadati</taxon>
        <taxon>Pseudomonadota</taxon>
        <taxon>Alphaproteobacteria</taxon>
        <taxon>Hyphomicrobiales</taxon>
        <taxon>Nitrobacteraceae</taxon>
        <taxon>Rhodopseudomonas</taxon>
    </lineage>
</organism>
<dbReference type="STRING" id="316055.RPE_2171"/>
<dbReference type="KEGG" id="rpe:RPE_2171"/>
<reference evidence="1" key="1">
    <citation type="submission" date="2006-09" db="EMBL/GenBank/DDBJ databases">
        <title>Complete sequence of Rhodopseudomonas palustris BisA53.</title>
        <authorList>
            <consortium name="US DOE Joint Genome Institute"/>
            <person name="Copeland A."/>
            <person name="Lucas S."/>
            <person name="Lapidus A."/>
            <person name="Barry K."/>
            <person name="Detter J.C."/>
            <person name="Glavina del Rio T."/>
            <person name="Hammon N."/>
            <person name="Israni S."/>
            <person name="Dalin E."/>
            <person name="Tice H."/>
            <person name="Pitluck S."/>
            <person name="Chain P."/>
            <person name="Malfatti S."/>
            <person name="Shin M."/>
            <person name="Vergez L."/>
            <person name="Schmutz J."/>
            <person name="Larimer F."/>
            <person name="Land M."/>
            <person name="Hauser L."/>
            <person name="Pelletier D.A."/>
            <person name="Kyrpides N."/>
            <person name="Kim E."/>
            <person name="Harwood C.S."/>
            <person name="Oda Y."/>
            <person name="Richardson P."/>
        </authorList>
    </citation>
    <scope>NUCLEOTIDE SEQUENCE [LARGE SCALE GENOMIC DNA]</scope>
    <source>
        <strain evidence="1">BisA53</strain>
    </source>
</reference>
<accession>Q07PL9</accession>
<dbReference type="OrthoDB" id="6637466at2"/>
<gene>
    <name evidence="1" type="ordered locus">RPE_2171</name>
</gene>
<protein>
    <recommendedName>
        <fullName evidence="2">DUF4338 domain-containing protein</fullName>
    </recommendedName>
</protein>
<dbReference type="InterPro" id="IPR025639">
    <property type="entry name" value="DruA"/>
</dbReference>
<dbReference type="EMBL" id="CP000463">
    <property type="protein sequence ID" value="ABJ06115.1"/>
    <property type="molecule type" value="Genomic_DNA"/>
</dbReference>
<dbReference type="HOGENOM" id="CLU_410894_0_0_5"/>
<dbReference type="eggNOG" id="ENOG502Z9IK">
    <property type="taxonomic scope" value="Bacteria"/>
</dbReference>
<evidence type="ECO:0000313" key="1">
    <source>
        <dbReference type="EMBL" id="ABJ06115.1"/>
    </source>
</evidence>
<dbReference type="Pfam" id="PF14236">
    <property type="entry name" value="DruA"/>
    <property type="match status" value="2"/>
</dbReference>
<dbReference type="AlphaFoldDB" id="Q07PL9"/>
<proteinExistence type="predicted"/>
<evidence type="ECO:0008006" key="2">
    <source>
        <dbReference type="Google" id="ProtNLM"/>
    </source>
</evidence>